<evidence type="ECO:0000313" key="5">
    <source>
        <dbReference type="EMBL" id="KAL3094840.1"/>
    </source>
</evidence>
<dbReference type="SMART" id="SM00473">
    <property type="entry name" value="PAN_AP"/>
    <property type="match status" value="2"/>
</dbReference>
<evidence type="ECO:0000259" key="4">
    <source>
        <dbReference type="PROSITE" id="PS50948"/>
    </source>
</evidence>
<evidence type="ECO:0000256" key="2">
    <source>
        <dbReference type="SAM" id="Phobius"/>
    </source>
</evidence>
<evidence type="ECO:0000256" key="1">
    <source>
        <dbReference type="SAM" id="MobiDB-lite"/>
    </source>
</evidence>
<organism evidence="5 6">
    <name type="scientific">Heterodera schachtii</name>
    <name type="common">Sugarbeet cyst nematode worm</name>
    <name type="synonym">Tylenchus schachtii</name>
    <dbReference type="NCBI Taxonomy" id="97005"/>
    <lineage>
        <taxon>Eukaryota</taxon>
        <taxon>Metazoa</taxon>
        <taxon>Ecdysozoa</taxon>
        <taxon>Nematoda</taxon>
        <taxon>Chromadorea</taxon>
        <taxon>Rhabditida</taxon>
        <taxon>Tylenchina</taxon>
        <taxon>Tylenchomorpha</taxon>
        <taxon>Tylenchoidea</taxon>
        <taxon>Heteroderidae</taxon>
        <taxon>Heteroderinae</taxon>
        <taxon>Heterodera</taxon>
    </lineage>
</organism>
<feature type="chain" id="PRO_5044790789" description="Apple domain-containing protein" evidence="3">
    <location>
        <begin position="38"/>
        <end position="978"/>
    </location>
</feature>
<feature type="transmembrane region" description="Helical" evidence="2">
    <location>
        <begin position="887"/>
        <end position="913"/>
    </location>
</feature>
<keyword evidence="2" id="KW-0472">Membrane</keyword>
<keyword evidence="3" id="KW-0732">Signal</keyword>
<reference evidence="5 6" key="1">
    <citation type="submission" date="2024-10" db="EMBL/GenBank/DDBJ databases">
        <authorList>
            <person name="Kim D."/>
        </authorList>
    </citation>
    <scope>NUCLEOTIDE SEQUENCE [LARGE SCALE GENOMIC DNA]</scope>
    <source>
        <strain evidence="5">Taebaek</strain>
    </source>
</reference>
<feature type="compositionally biased region" description="Basic and acidic residues" evidence="1">
    <location>
        <begin position="548"/>
        <end position="560"/>
    </location>
</feature>
<keyword evidence="2" id="KW-0812">Transmembrane</keyword>
<dbReference type="InterPro" id="IPR052774">
    <property type="entry name" value="Celegans_DevNeuronal_Protein"/>
</dbReference>
<dbReference type="Gene3D" id="3.50.4.10">
    <property type="entry name" value="Hepatocyte Growth Factor"/>
    <property type="match status" value="1"/>
</dbReference>
<dbReference type="InterPro" id="IPR003609">
    <property type="entry name" value="Pan_app"/>
</dbReference>
<evidence type="ECO:0000313" key="6">
    <source>
        <dbReference type="Proteomes" id="UP001620645"/>
    </source>
</evidence>
<feature type="region of interest" description="Disordered" evidence="1">
    <location>
        <begin position="425"/>
        <end position="445"/>
    </location>
</feature>
<dbReference type="PROSITE" id="PS50948">
    <property type="entry name" value="PAN"/>
    <property type="match status" value="1"/>
</dbReference>
<name>A0ABD2JWC8_HETSC</name>
<dbReference type="AlphaFoldDB" id="A0ABD2JWC8"/>
<gene>
    <name evidence="5" type="ORF">niasHS_006135</name>
</gene>
<feature type="domain" description="Apple" evidence="4">
    <location>
        <begin position="196"/>
        <end position="292"/>
    </location>
</feature>
<dbReference type="PANTHER" id="PTHR47327">
    <property type="entry name" value="FI18240P1-RELATED"/>
    <property type="match status" value="1"/>
</dbReference>
<feature type="signal peptide" evidence="3">
    <location>
        <begin position="1"/>
        <end position="37"/>
    </location>
</feature>
<comment type="caution">
    <text evidence="5">The sequence shown here is derived from an EMBL/GenBank/DDBJ whole genome shotgun (WGS) entry which is preliminary data.</text>
</comment>
<keyword evidence="2" id="KW-1133">Transmembrane helix</keyword>
<feature type="region of interest" description="Disordered" evidence="1">
    <location>
        <begin position="548"/>
        <end position="625"/>
    </location>
</feature>
<protein>
    <recommendedName>
        <fullName evidence="4">Apple domain-containing protein</fullName>
    </recommendedName>
</protein>
<evidence type="ECO:0000256" key="3">
    <source>
        <dbReference type="SAM" id="SignalP"/>
    </source>
</evidence>
<keyword evidence="6" id="KW-1185">Reference proteome</keyword>
<accession>A0ABD2JWC8</accession>
<sequence>MPNNGFFIRHFSIAHSLLLHFLLITTALLLLPPLSSAADGTAQLRISIDHQQQHLLEIGTAGATNAIPDQNDSQYVESVAATTDSSVLGDKDNMEQCPSPKDTSFFIEHLRPFVGQMIGKSPPMDIPSVDECAKRCFKVANCAGANFMLGFDGEPICTLHSSATLGAEAESPLEPMFGLNRFCLRRDPFDPATQLCSAPWTFQKFAQIRPVEMSAEFLVQNWDGNGGDGNLSSIYSLDECLQECHRNPNCAGALYSSRGRACHLSKISPQNVHGFRQHFTHDAEWDLYELNCIRGPLNPSRCAFHRIRQAGFTSPFTALLHGVTTPEECQSVCVAFLHALSAHQSRQTTTICRAWTHNANSSKCFLNHLALRSLGRNVLERIEPGLSSGEVDECMDFKLDCHLNSLTLSGFSPLKLFRGHVVPKRRTTPPVPMPSGAAEPGGATDADECMRRVSAPVHAFRVRLSLAQCAFETDNRHGARRRHTNTLMVKEASTALITARDKTVQVNCYVRRRSFGTVDDDALAPNYFGGPPPPLLNVRFHTANNETEDKKVGEEKDHQQVEPVPTTTATPPQPTYSDENNHQMVSTRVLLKKPPQLGPNDQIRPTKTATTKQQKQQKLSGGKAAEAYHWRQNEPGPAYRLEVLDAFGMPVQKVELGMPGFLEIRRRHRRTFPHNYANDANDEDGSMLISDLKAINSENEEATNSVALIDANGCVTNLSMVTSIQQMGPNRLRIGIRFVPFGDKVRVAYQAVVKRCQFGCRLDCNRHFYIGTDIGGQQQRAVEMEADEEPLNYDRAEEEDEEAINVDANNAPKPTGNENGDLPDQFDVPIHRIRRRAIAMPTTERTIRHFQLEDELWEVRTHGIETVERAENDEQKMFAVRLRDLNVLAATLFAVLLLTSAYLACIIINFWLLNIHLSVAHCLHRFIALFAHFQQHEPSAQSSALAPSPSPADSVPIAVPMPTKFAQNSTAPNRNSEE</sequence>
<feature type="compositionally biased region" description="Low complexity" evidence="1">
    <location>
        <begin position="606"/>
        <end position="618"/>
    </location>
</feature>
<dbReference type="Pfam" id="PF00024">
    <property type="entry name" value="PAN_1"/>
    <property type="match status" value="2"/>
</dbReference>
<dbReference type="EMBL" id="JBICCN010000086">
    <property type="protein sequence ID" value="KAL3094840.1"/>
    <property type="molecule type" value="Genomic_DNA"/>
</dbReference>
<dbReference type="Proteomes" id="UP001620645">
    <property type="component" value="Unassembled WGS sequence"/>
</dbReference>
<proteinExistence type="predicted"/>
<dbReference type="PANTHER" id="PTHR47327:SF7">
    <property type="entry name" value="GH08941P"/>
    <property type="match status" value="1"/>
</dbReference>
<dbReference type="SUPFAM" id="SSF57414">
    <property type="entry name" value="Hairpin loop containing domain-like"/>
    <property type="match status" value="2"/>
</dbReference>
<feature type="compositionally biased region" description="Polar residues" evidence="1">
    <location>
        <begin position="576"/>
        <end position="586"/>
    </location>
</feature>